<dbReference type="Proteomes" id="UP000054359">
    <property type="component" value="Unassembled WGS sequence"/>
</dbReference>
<protein>
    <submittedName>
        <fullName evidence="2">Uncharacterized protein</fullName>
    </submittedName>
</protein>
<gene>
    <name evidence="2" type="ORF">X975_13918</name>
</gene>
<keyword evidence="1" id="KW-0732">Signal</keyword>
<feature type="non-terminal residue" evidence="2">
    <location>
        <position position="60"/>
    </location>
</feature>
<feature type="chain" id="PRO_5001830689" evidence="1">
    <location>
        <begin position="19"/>
        <end position="60"/>
    </location>
</feature>
<accession>A0A087UND2</accession>
<keyword evidence="3" id="KW-1185">Reference proteome</keyword>
<evidence type="ECO:0000313" key="3">
    <source>
        <dbReference type="Proteomes" id="UP000054359"/>
    </source>
</evidence>
<evidence type="ECO:0000313" key="2">
    <source>
        <dbReference type="EMBL" id="KFM78871.1"/>
    </source>
</evidence>
<feature type="signal peptide" evidence="1">
    <location>
        <begin position="1"/>
        <end position="18"/>
    </location>
</feature>
<dbReference type="EMBL" id="KK120704">
    <property type="protein sequence ID" value="KFM78871.1"/>
    <property type="molecule type" value="Genomic_DNA"/>
</dbReference>
<name>A0A087UND2_STEMI</name>
<evidence type="ECO:0000256" key="1">
    <source>
        <dbReference type="SAM" id="SignalP"/>
    </source>
</evidence>
<reference evidence="2 3" key="1">
    <citation type="submission" date="2013-11" db="EMBL/GenBank/DDBJ databases">
        <title>Genome sequencing of Stegodyphus mimosarum.</title>
        <authorList>
            <person name="Bechsgaard J."/>
        </authorList>
    </citation>
    <scope>NUCLEOTIDE SEQUENCE [LARGE SCALE GENOMIC DNA]</scope>
</reference>
<organism evidence="2 3">
    <name type="scientific">Stegodyphus mimosarum</name>
    <name type="common">African social velvet spider</name>
    <dbReference type="NCBI Taxonomy" id="407821"/>
    <lineage>
        <taxon>Eukaryota</taxon>
        <taxon>Metazoa</taxon>
        <taxon>Ecdysozoa</taxon>
        <taxon>Arthropoda</taxon>
        <taxon>Chelicerata</taxon>
        <taxon>Arachnida</taxon>
        <taxon>Araneae</taxon>
        <taxon>Araneomorphae</taxon>
        <taxon>Entelegynae</taxon>
        <taxon>Eresoidea</taxon>
        <taxon>Eresidae</taxon>
        <taxon>Stegodyphus</taxon>
    </lineage>
</organism>
<dbReference type="AlphaFoldDB" id="A0A087UND2"/>
<sequence>MIWFCAVLLSALLTIASSEMSNLSPNDAHELDIDFDGILESFREESVYLAHLNEKYVRRS</sequence>
<proteinExistence type="predicted"/>